<feature type="chain" id="PRO_5042192759" evidence="1">
    <location>
        <begin position="19"/>
        <end position="363"/>
    </location>
</feature>
<comment type="caution">
    <text evidence="3">The sequence shown here is derived from an EMBL/GenBank/DDBJ whole genome shotgun (WGS) entry which is preliminary data.</text>
</comment>
<reference evidence="3" key="1">
    <citation type="journal article" date="2023" name="G3 (Bethesda)">
        <title>Whole genome assembly and annotation of the endangered Caribbean coral Acropora cervicornis.</title>
        <authorList>
            <person name="Selwyn J.D."/>
            <person name="Vollmer S.V."/>
        </authorList>
    </citation>
    <scope>NUCLEOTIDE SEQUENCE</scope>
    <source>
        <strain evidence="3">K2</strain>
    </source>
</reference>
<evidence type="ECO:0000313" key="3">
    <source>
        <dbReference type="EMBL" id="KAK2567214.1"/>
    </source>
</evidence>
<gene>
    <name evidence="3" type="ORF">P5673_009025</name>
</gene>
<dbReference type="Gene3D" id="2.20.25.510">
    <property type="match status" value="2"/>
</dbReference>
<dbReference type="Gene3D" id="2.20.25.650">
    <property type="entry name" value="Tachylectin-2-like"/>
    <property type="match status" value="2"/>
</dbReference>
<keyword evidence="1" id="KW-0732">Signal</keyword>
<organism evidence="3 4">
    <name type="scientific">Acropora cervicornis</name>
    <name type="common">Staghorn coral</name>
    <dbReference type="NCBI Taxonomy" id="6130"/>
    <lineage>
        <taxon>Eukaryota</taxon>
        <taxon>Metazoa</taxon>
        <taxon>Cnidaria</taxon>
        <taxon>Anthozoa</taxon>
        <taxon>Hexacorallia</taxon>
        <taxon>Scleractinia</taxon>
        <taxon>Astrocoeniina</taxon>
        <taxon>Acroporidae</taxon>
        <taxon>Acropora</taxon>
    </lineage>
</organism>
<feature type="domain" description="Tachylectin 2" evidence="2">
    <location>
        <begin position="33"/>
        <end position="195"/>
    </location>
</feature>
<dbReference type="SUPFAM" id="SSF50934">
    <property type="entry name" value="Tachylectin-2"/>
    <property type="match status" value="1"/>
</dbReference>
<dbReference type="AlphaFoldDB" id="A0AAD9VAH4"/>
<reference evidence="3" key="2">
    <citation type="journal article" date="2023" name="Science">
        <title>Genomic signatures of disease resistance in endangered staghorn corals.</title>
        <authorList>
            <person name="Vollmer S.V."/>
            <person name="Selwyn J.D."/>
            <person name="Despard B.A."/>
            <person name="Roesel C.L."/>
        </authorList>
    </citation>
    <scope>NUCLEOTIDE SEQUENCE</scope>
    <source>
        <strain evidence="3">K2</strain>
    </source>
</reference>
<dbReference type="InterPro" id="IPR036813">
    <property type="entry name" value="Tachylectin2_sf"/>
</dbReference>
<evidence type="ECO:0000313" key="4">
    <source>
        <dbReference type="Proteomes" id="UP001249851"/>
    </source>
</evidence>
<dbReference type="InterPro" id="IPR023294">
    <property type="entry name" value="Tachylectin2"/>
</dbReference>
<accession>A0AAD9VAH4</accession>
<evidence type="ECO:0000256" key="1">
    <source>
        <dbReference type="SAM" id="SignalP"/>
    </source>
</evidence>
<evidence type="ECO:0000259" key="2">
    <source>
        <dbReference type="Pfam" id="PF14517"/>
    </source>
</evidence>
<keyword evidence="4" id="KW-1185">Reference proteome</keyword>
<protein>
    <submittedName>
        <fullName evidence="3">Tachylectin-2</fullName>
    </submittedName>
</protein>
<dbReference type="Proteomes" id="UP001249851">
    <property type="component" value="Unassembled WGS sequence"/>
</dbReference>
<proteinExistence type="predicted"/>
<dbReference type="EMBL" id="JARQWQ010000015">
    <property type="protein sequence ID" value="KAK2567214.1"/>
    <property type="molecule type" value="Genomic_DNA"/>
</dbReference>
<sequence length="363" mass="40724">MDIKFHLCLLFSVFGAIACTPACENLLFGVTGGKLYSRTPPQYGSDNWLGSATEIGTAGWNDFKFLFFHPDGTLYGVLNDKFYKGPIPESSSAEDWIAHATLIGTAGWNAFQFLFFDPEGVLYGVHNDKFYKRSPPTFPSDNWIGSATIVGSGGWHVFKFLFFDPQGILYGVANGKFYKRSPPTHASDNWLGSSTLIGTGGWDGFQFLFFMADGELYGVHSAKFYKRSAPTHGSDNWLGSAEIIGTGGWQVFKYLMSPLGQPGGQNVRLYYKYVNPKLYVKSGWNPPREDRNLEESLYNTRQGLMESFSPNKPRWRNNLSSEEWSRLHEIKEDPTVRVLAMDKNLGPALISTEWVEKETSQGN</sequence>
<dbReference type="Pfam" id="PF14517">
    <property type="entry name" value="Tachylectin"/>
    <property type="match status" value="1"/>
</dbReference>
<name>A0AAD9VAH4_ACRCE</name>
<dbReference type="PROSITE" id="PS51257">
    <property type="entry name" value="PROKAR_LIPOPROTEIN"/>
    <property type="match status" value="1"/>
</dbReference>
<feature type="signal peptide" evidence="1">
    <location>
        <begin position="1"/>
        <end position="18"/>
    </location>
</feature>